<feature type="domain" description="Dienelactone hydrolase" evidence="1">
    <location>
        <begin position="27"/>
        <end position="233"/>
    </location>
</feature>
<organism evidence="2 3">
    <name type="scientific">Herbaspirillum rubrisubalbicans</name>
    <dbReference type="NCBI Taxonomy" id="80842"/>
    <lineage>
        <taxon>Bacteria</taxon>
        <taxon>Pseudomonadati</taxon>
        <taxon>Pseudomonadota</taxon>
        <taxon>Betaproteobacteria</taxon>
        <taxon>Burkholderiales</taxon>
        <taxon>Oxalobacteraceae</taxon>
        <taxon>Herbaspirillum</taxon>
    </lineage>
</organism>
<name>A0AAD0U930_9BURK</name>
<reference evidence="2 3" key="1">
    <citation type="submission" date="2017-11" db="EMBL/GenBank/DDBJ databases">
        <title>Complete genome sequence of Herbaspirillum rubrisubalbicans DSM 11543.</title>
        <authorList>
            <person name="Chen M."/>
            <person name="An Q."/>
        </authorList>
    </citation>
    <scope>NUCLEOTIDE SEQUENCE [LARGE SCALE GENOMIC DNA]</scope>
    <source>
        <strain evidence="2 3">DSM 11543</strain>
    </source>
</reference>
<evidence type="ECO:0000313" key="3">
    <source>
        <dbReference type="Proteomes" id="UP000269199"/>
    </source>
</evidence>
<dbReference type="InterPro" id="IPR051049">
    <property type="entry name" value="Dienelactone_hydrolase-like"/>
</dbReference>
<evidence type="ECO:0000259" key="1">
    <source>
        <dbReference type="Pfam" id="PF01738"/>
    </source>
</evidence>
<dbReference type="PANTHER" id="PTHR46623">
    <property type="entry name" value="CARBOXYMETHYLENEBUTENOLIDASE-RELATED"/>
    <property type="match status" value="1"/>
</dbReference>
<dbReference type="Proteomes" id="UP000269199">
    <property type="component" value="Chromosome"/>
</dbReference>
<dbReference type="EMBL" id="CP024996">
    <property type="protein sequence ID" value="AYR23395.1"/>
    <property type="molecule type" value="Genomic_DNA"/>
</dbReference>
<gene>
    <name evidence="2" type="ORF">RC54_05955</name>
</gene>
<protein>
    <submittedName>
        <fullName evidence="2">Dienelactone hydrolase family protein</fullName>
    </submittedName>
</protein>
<keyword evidence="2" id="KW-0378">Hydrolase</keyword>
<proteinExistence type="predicted"/>
<sequence length="236" mass="25738">MTSDNLDKAARDLSALGEWYMPSSIPNGRAALVLHEAPGITANVKRRCATLAAMGYIAFAPQLHRVSHSLTRNEANRAVTNLQNDPEQMRRLVKQNLEHLCQVAGVSPTNVAVIGYCFGGMAALELARSGEKVAAVLSFHGLLSTKLPAQTGKVSAPILICTGGLDELVPIQDVMSFHQEMTRAEARWEMIIYGHAKHSFTNLDANTFGDRRMRHDAYSDEKSWSAALAFLATAYA</sequence>
<dbReference type="Pfam" id="PF01738">
    <property type="entry name" value="DLH"/>
    <property type="match status" value="1"/>
</dbReference>
<dbReference type="RefSeq" id="WP_061789753.1">
    <property type="nucleotide sequence ID" value="NZ_CP024996.1"/>
</dbReference>
<dbReference type="InterPro" id="IPR002925">
    <property type="entry name" value="Dienelactn_hydro"/>
</dbReference>
<dbReference type="GO" id="GO:0016787">
    <property type="term" value="F:hydrolase activity"/>
    <property type="evidence" value="ECO:0007669"/>
    <property type="project" value="UniProtKB-KW"/>
</dbReference>
<dbReference type="PANTHER" id="PTHR46623:SF6">
    <property type="entry name" value="ALPHA_BETA-HYDROLASES SUPERFAMILY PROTEIN"/>
    <property type="match status" value="1"/>
</dbReference>
<dbReference type="InterPro" id="IPR029058">
    <property type="entry name" value="AB_hydrolase_fold"/>
</dbReference>
<accession>A0AAD0U930</accession>
<dbReference type="AlphaFoldDB" id="A0AAD0U930"/>
<dbReference type="SUPFAM" id="SSF53474">
    <property type="entry name" value="alpha/beta-Hydrolases"/>
    <property type="match status" value="1"/>
</dbReference>
<evidence type="ECO:0000313" key="2">
    <source>
        <dbReference type="EMBL" id="AYR23395.1"/>
    </source>
</evidence>
<dbReference type="Gene3D" id="3.40.50.1820">
    <property type="entry name" value="alpha/beta hydrolase"/>
    <property type="match status" value="1"/>
</dbReference>